<evidence type="ECO:0000313" key="2">
    <source>
        <dbReference type="Proteomes" id="UP000525432"/>
    </source>
</evidence>
<evidence type="ECO:0000313" key="1">
    <source>
        <dbReference type="EMBL" id="MBC1198143.1"/>
    </source>
</evidence>
<proteinExistence type="predicted"/>
<feature type="non-terminal residue" evidence="1">
    <location>
        <position position="128"/>
    </location>
</feature>
<sequence>MAIHLLPFIGKVTLGVGKVTVGFFTAYITIKGCEAAAKKANKILDEHYPQVKFRLNATIVDWGVKLVQSTVSSMVAEDKKGEVKKQIDNLTTDALFELIYRLIKDSFNGGNAPNGTDSKDSSEKETII</sequence>
<dbReference type="Proteomes" id="UP000525432">
    <property type="component" value="Unassembled WGS sequence"/>
</dbReference>
<name>A0A841V3V0_MICAE</name>
<dbReference type="RefSeq" id="WP_185241484.1">
    <property type="nucleotide sequence ID" value="NZ_JACEGC010000251.1"/>
</dbReference>
<dbReference type="AlphaFoldDB" id="A0A841V3V0"/>
<reference evidence="1 2" key="1">
    <citation type="submission" date="2020-07" db="EMBL/GenBank/DDBJ databases">
        <title>Genomes of two Microcystis aeruginosa (Cyanobacteria) strains from Florida (USA) with disparate toxicogenic potential.</title>
        <authorList>
            <person name="Lefler F.W."/>
            <person name="Barbosa M."/>
            <person name="Berthold D.E."/>
            <person name="Laughinghouse H.D. IV."/>
        </authorList>
    </citation>
    <scope>NUCLEOTIDE SEQUENCE [LARGE SCALE GENOMIC DNA]</scope>
    <source>
        <strain evidence="1 2">BLCCF158</strain>
    </source>
</reference>
<gene>
    <name evidence="1" type="ORF">H0901_23620</name>
</gene>
<dbReference type="EMBL" id="JACEGC010000251">
    <property type="protein sequence ID" value="MBC1198143.1"/>
    <property type="molecule type" value="Genomic_DNA"/>
</dbReference>
<accession>A0A841V3V0</accession>
<comment type="caution">
    <text evidence="1">The sequence shown here is derived from an EMBL/GenBank/DDBJ whole genome shotgun (WGS) entry which is preliminary data.</text>
</comment>
<protein>
    <submittedName>
        <fullName evidence="1">Uncharacterized protein</fullName>
    </submittedName>
</protein>
<organism evidence="1 2">
    <name type="scientific">Microcystis aeruginosa BLCC-F158</name>
    <dbReference type="NCBI Taxonomy" id="2755316"/>
    <lineage>
        <taxon>Bacteria</taxon>
        <taxon>Bacillati</taxon>
        <taxon>Cyanobacteriota</taxon>
        <taxon>Cyanophyceae</taxon>
        <taxon>Oscillatoriophycideae</taxon>
        <taxon>Chroococcales</taxon>
        <taxon>Microcystaceae</taxon>
        <taxon>Microcystis</taxon>
    </lineage>
</organism>